<feature type="compositionally biased region" description="Basic residues" evidence="1">
    <location>
        <begin position="475"/>
        <end position="486"/>
    </location>
</feature>
<evidence type="ECO:0000256" key="1">
    <source>
        <dbReference type="SAM" id="MobiDB-lite"/>
    </source>
</evidence>
<sequence length="558" mass="62843">MPARKGLGFHWLHAGLFRDCGGNVHDIYYAFMPYDKSKDGEKMYYAIDNTGNESGNFNIGRNKFDLITWDQHHLDLWEQYLTPAGTWVRGKGMRGRRFARRELRRRYHDRRFHDPYANGKTGNRSMGPPLNVNFREDNFSGPMRAAFNFARRGTLARAQCYPNTNIPLSADEIKIGAWKDENPYGPSAMRVVGDFLTGILPPGMVGGEVQLDRIESAFFESGWRVNRNALSRAYQDMINGAANAFHSQAWRQAPPLRVDIFKGEEVQELMQRLKDEAGENGEDGDNDNRDDDDSATSPRPWRYGENGGTDDSDSNSDDDDDLPRPAAKGEARARPQQRPQYIDSDSSDSSDSESAVPARPIDKRKKKKGEAVQRRRLKNKVPQCQPVSFHCITDSDDEDEKDEGLFVTETRQSSLVVAGPSNRSNQVVRDRDEELARRLSEEEEEEALAGAMAQEPTEILSDSDEDEYLSENSPKKGKGKAAKKRPITSFVNDSDSDGIVILGPTKRARTKAKLKVIVSLLDSDSESDVKIDEAKSCKSYVKDEVIELKDEDSDIELN</sequence>
<organism evidence="2 3">
    <name type="scientific">Phialocephala subalpina</name>
    <dbReference type="NCBI Taxonomy" id="576137"/>
    <lineage>
        <taxon>Eukaryota</taxon>
        <taxon>Fungi</taxon>
        <taxon>Dikarya</taxon>
        <taxon>Ascomycota</taxon>
        <taxon>Pezizomycotina</taxon>
        <taxon>Leotiomycetes</taxon>
        <taxon>Helotiales</taxon>
        <taxon>Mollisiaceae</taxon>
        <taxon>Phialocephala</taxon>
        <taxon>Phialocephala fortinii species complex</taxon>
    </lineage>
</organism>
<feature type="compositionally biased region" description="Acidic residues" evidence="1">
    <location>
        <begin position="308"/>
        <end position="321"/>
    </location>
</feature>
<evidence type="ECO:0000313" key="3">
    <source>
        <dbReference type="Proteomes" id="UP000184330"/>
    </source>
</evidence>
<feature type="compositionally biased region" description="Acidic residues" evidence="1">
    <location>
        <begin position="278"/>
        <end position="294"/>
    </location>
</feature>
<feature type="region of interest" description="Disordered" evidence="1">
    <location>
        <begin position="277"/>
        <end position="383"/>
    </location>
</feature>
<dbReference type="Proteomes" id="UP000184330">
    <property type="component" value="Unassembled WGS sequence"/>
</dbReference>
<dbReference type="AlphaFoldDB" id="A0A1L7XEA9"/>
<accession>A0A1L7XEA9</accession>
<feature type="compositionally biased region" description="Polar residues" evidence="1">
    <location>
        <begin position="418"/>
        <end position="427"/>
    </location>
</feature>
<protein>
    <submittedName>
        <fullName evidence="2">Uncharacterized protein</fullName>
    </submittedName>
</protein>
<feature type="region of interest" description="Disordered" evidence="1">
    <location>
        <begin position="418"/>
        <end position="489"/>
    </location>
</feature>
<dbReference type="EMBL" id="FJOG01000023">
    <property type="protein sequence ID" value="CZR63362.1"/>
    <property type="molecule type" value="Genomic_DNA"/>
</dbReference>
<feature type="compositionally biased region" description="Basic and acidic residues" evidence="1">
    <location>
        <begin position="428"/>
        <end position="440"/>
    </location>
</feature>
<name>A0A1L7XEA9_9HELO</name>
<proteinExistence type="predicted"/>
<evidence type="ECO:0000313" key="2">
    <source>
        <dbReference type="EMBL" id="CZR63362.1"/>
    </source>
</evidence>
<dbReference type="OrthoDB" id="3564082at2759"/>
<gene>
    <name evidence="2" type="ORF">PAC_13259</name>
</gene>
<keyword evidence="3" id="KW-1185">Reference proteome</keyword>
<feature type="compositionally biased region" description="Basic residues" evidence="1">
    <location>
        <begin position="362"/>
        <end position="379"/>
    </location>
</feature>
<reference evidence="2 3" key="1">
    <citation type="submission" date="2016-03" db="EMBL/GenBank/DDBJ databases">
        <authorList>
            <person name="Ploux O."/>
        </authorList>
    </citation>
    <scope>NUCLEOTIDE SEQUENCE [LARGE SCALE GENOMIC DNA]</scope>
    <source>
        <strain evidence="2 3">UAMH 11012</strain>
    </source>
</reference>